<evidence type="ECO:0000259" key="2">
    <source>
        <dbReference type="Pfam" id="PF20305"/>
    </source>
</evidence>
<reference evidence="3 4" key="1">
    <citation type="submission" date="2020-10" db="EMBL/GenBank/DDBJ databases">
        <title>Connecting structure to function with the recovery of over 1000 high-quality activated sludge metagenome-assembled genomes encoding full-length rRNA genes using long-read sequencing.</title>
        <authorList>
            <person name="Singleton C.M."/>
            <person name="Petriglieri F."/>
            <person name="Kristensen J.M."/>
            <person name="Kirkegaard R.H."/>
            <person name="Michaelsen T.Y."/>
            <person name="Andersen M.H."/>
            <person name="Karst S.M."/>
            <person name="Dueholm M.S."/>
            <person name="Nielsen P.H."/>
            <person name="Albertsen M."/>
        </authorList>
    </citation>
    <scope>NUCLEOTIDE SEQUENCE [LARGE SCALE GENOMIC DNA]</scope>
    <source>
        <strain evidence="3">Ribe_18-Q3-R11-54_BAT3C.373</strain>
    </source>
</reference>
<feature type="transmembrane region" description="Helical" evidence="1">
    <location>
        <begin position="21"/>
        <end position="41"/>
    </location>
</feature>
<keyword evidence="1" id="KW-0472">Membrane</keyword>
<dbReference type="Pfam" id="PF20305">
    <property type="entry name" value="pYEATS"/>
    <property type="match status" value="1"/>
</dbReference>
<keyword evidence="1" id="KW-0812">Transmembrane</keyword>
<gene>
    <name evidence="3" type="ORF">IPO85_18640</name>
</gene>
<dbReference type="EMBL" id="JADKFW010000021">
    <property type="protein sequence ID" value="MBK9719492.1"/>
    <property type="molecule type" value="Genomic_DNA"/>
</dbReference>
<feature type="transmembrane region" description="Helical" evidence="1">
    <location>
        <begin position="53"/>
        <end position="74"/>
    </location>
</feature>
<dbReference type="InterPro" id="IPR046888">
    <property type="entry name" value="pYEATS"/>
</dbReference>
<dbReference type="AlphaFoldDB" id="A0A9D7SBB2"/>
<accession>A0A9D7SBB2</accession>
<sequence>MKITNSITNYLFNSGSSSKGLNAVKFILFGITALGCLMIYFSKVINPVAAINSYVFTAFSLFIVGASIGFLFGLPRINRNTVITNGSAETISNGNYNENTNLEEVSDWLTKIIVGLTMVKINTILSWIDSGANTLSRSLSTDHFSAFGFAYASIVFYFLAGCGMSYYWTRVFFWRILEQNKREVERLSKEEISEKQALANPELNENTRSDLERFIKTTDIESSFNSKAILADFSRKVYYKDDIQKDRWGGKYEDGNYKLSAFVNQDSKYSELFNLNIRVDRVINDQAQQLAFFLHDTFNPKVIFKTFDGNTAYLNIKAYGAFTIGVLTESNVELELDLSKVEGVPELFRLR</sequence>
<evidence type="ECO:0000256" key="1">
    <source>
        <dbReference type="SAM" id="Phobius"/>
    </source>
</evidence>
<name>A0A9D7SBB2_9BACT</name>
<comment type="caution">
    <text evidence="3">The sequence shown here is derived from an EMBL/GenBank/DDBJ whole genome shotgun (WGS) entry which is preliminary data.</text>
</comment>
<proteinExistence type="predicted"/>
<evidence type="ECO:0000313" key="4">
    <source>
        <dbReference type="Proteomes" id="UP000808349"/>
    </source>
</evidence>
<dbReference type="Proteomes" id="UP000808349">
    <property type="component" value="Unassembled WGS sequence"/>
</dbReference>
<evidence type="ECO:0000313" key="3">
    <source>
        <dbReference type="EMBL" id="MBK9719492.1"/>
    </source>
</evidence>
<organism evidence="3 4">
    <name type="scientific">Candidatus Defluviibacterium haderslevense</name>
    <dbReference type="NCBI Taxonomy" id="2981993"/>
    <lineage>
        <taxon>Bacteria</taxon>
        <taxon>Pseudomonadati</taxon>
        <taxon>Bacteroidota</taxon>
        <taxon>Saprospiria</taxon>
        <taxon>Saprospirales</taxon>
        <taxon>Saprospiraceae</taxon>
        <taxon>Candidatus Defluviibacterium</taxon>
    </lineage>
</organism>
<keyword evidence="1" id="KW-1133">Transmembrane helix</keyword>
<feature type="domain" description="Prokaryotic YEATS" evidence="2">
    <location>
        <begin position="274"/>
        <end position="338"/>
    </location>
</feature>
<feature type="transmembrane region" description="Helical" evidence="1">
    <location>
        <begin position="148"/>
        <end position="168"/>
    </location>
</feature>
<protein>
    <recommendedName>
        <fullName evidence="2">Prokaryotic YEATS domain-containing protein</fullName>
    </recommendedName>
</protein>